<organism evidence="1 2">
    <name type="scientific">Candidatus Jorgensenbacteria bacterium GW2011_GWA2_45_13</name>
    <dbReference type="NCBI Taxonomy" id="1618662"/>
    <lineage>
        <taxon>Bacteria</taxon>
        <taxon>Candidatus Joergenseniibacteriota</taxon>
    </lineage>
</organism>
<accession>A0A0G1L542</accession>
<dbReference type="EMBL" id="LCKF01000019">
    <property type="protein sequence ID" value="KKT91046.1"/>
    <property type="molecule type" value="Genomic_DNA"/>
</dbReference>
<evidence type="ECO:0000313" key="2">
    <source>
        <dbReference type="Proteomes" id="UP000033966"/>
    </source>
</evidence>
<comment type="caution">
    <text evidence="1">The sequence shown here is derived from an EMBL/GenBank/DDBJ whole genome shotgun (WGS) entry which is preliminary data.</text>
</comment>
<dbReference type="Proteomes" id="UP000033966">
    <property type="component" value="Unassembled WGS sequence"/>
</dbReference>
<sequence length="100" mass="11133">MAKVTASIGHPDLCWALLTQKEDATLTTKSGAMAIFSTEKKATGVNEKHLRGKYIVKPYEWDELVAQFGKYYETVVLDHEGVPGFYKEIPLKKSADLVVS</sequence>
<gene>
    <name evidence="1" type="ORF">UW92_C0019G0001</name>
</gene>
<evidence type="ECO:0000313" key="1">
    <source>
        <dbReference type="EMBL" id="KKT91046.1"/>
    </source>
</evidence>
<proteinExistence type="predicted"/>
<reference evidence="1 2" key="1">
    <citation type="journal article" date="2015" name="Nature">
        <title>rRNA introns, odd ribosomes, and small enigmatic genomes across a large radiation of phyla.</title>
        <authorList>
            <person name="Brown C.T."/>
            <person name="Hug L.A."/>
            <person name="Thomas B.C."/>
            <person name="Sharon I."/>
            <person name="Castelle C.J."/>
            <person name="Singh A."/>
            <person name="Wilkins M.J."/>
            <person name="Williams K.H."/>
            <person name="Banfield J.F."/>
        </authorList>
    </citation>
    <scope>NUCLEOTIDE SEQUENCE [LARGE SCALE GENOMIC DNA]</scope>
</reference>
<name>A0A0G1L542_9BACT</name>
<dbReference type="AlphaFoldDB" id="A0A0G1L542"/>
<protein>
    <submittedName>
        <fullName evidence="1">Uncharacterized protein</fullName>
    </submittedName>
</protein>